<dbReference type="FunFam" id="3.90.1290.10:FF:000001">
    <property type="entry name" value="Plectin a"/>
    <property type="match status" value="1"/>
</dbReference>
<dbReference type="SMART" id="SM00250">
    <property type="entry name" value="PLEC"/>
    <property type="match status" value="9"/>
</dbReference>
<dbReference type="PANTHER" id="PTHR23169:SF32">
    <property type="entry name" value="PLECTIN ISOFORM X1"/>
    <property type="match status" value="1"/>
</dbReference>
<evidence type="ECO:0000313" key="11">
    <source>
        <dbReference type="Proteomes" id="UP000606274"/>
    </source>
</evidence>
<feature type="compositionally biased region" description="Basic and acidic residues" evidence="8">
    <location>
        <begin position="533"/>
        <end position="554"/>
    </location>
</feature>
<dbReference type="InterPro" id="IPR038765">
    <property type="entry name" value="Papain-like_cys_pep_sf"/>
</dbReference>
<dbReference type="PROSITE" id="PS50235">
    <property type="entry name" value="USP_3"/>
    <property type="match status" value="1"/>
</dbReference>
<dbReference type="Pfam" id="PF00681">
    <property type="entry name" value="Plectin"/>
    <property type="match status" value="5"/>
</dbReference>
<dbReference type="GO" id="GO:0031581">
    <property type="term" value="P:hemidesmosome assembly"/>
    <property type="evidence" value="ECO:0007669"/>
    <property type="project" value="TreeGrafter"/>
</dbReference>
<dbReference type="Proteomes" id="UP000606274">
    <property type="component" value="Unassembled WGS sequence"/>
</dbReference>
<evidence type="ECO:0000259" key="9">
    <source>
        <dbReference type="PROSITE" id="PS50235"/>
    </source>
</evidence>
<dbReference type="GO" id="GO:0042383">
    <property type="term" value="C:sarcolemma"/>
    <property type="evidence" value="ECO:0007669"/>
    <property type="project" value="TreeGrafter"/>
</dbReference>
<keyword evidence="5" id="KW-0965">Cell junction</keyword>
<feature type="compositionally biased region" description="Basic and acidic residues" evidence="8">
    <location>
        <begin position="563"/>
        <end position="574"/>
    </location>
</feature>
<dbReference type="Pfam" id="PF00443">
    <property type="entry name" value="UCH"/>
    <property type="match status" value="1"/>
</dbReference>
<dbReference type="GO" id="GO:0045296">
    <property type="term" value="F:cadherin binding"/>
    <property type="evidence" value="ECO:0007669"/>
    <property type="project" value="TreeGrafter"/>
</dbReference>
<dbReference type="Gene3D" id="3.90.70.10">
    <property type="entry name" value="Cysteine proteinases"/>
    <property type="match status" value="2"/>
</dbReference>
<dbReference type="EMBL" id="JABFDY010000006">
    <property type="protein sequence ID" value="KAF7706314.1"/>
    <property type="molecule type" value="Genomic_DNA"/>
</dbReference>
<accession>A0A8T0BH21</accession>
<reference evidence="10" key="1">
    <citation type="submission" date="2020-08" db="EMBL/GenBank/DDBJ databases">
        <title>Chromosome-level assembly of Southern catfish (Silurus meridionalis) provides insights into visual adaptation to the nocturnal and benthic lifestyles.</title>
        <authorList>
            <person name="Zhang Y."/>
            <person name="Wang D."/>
            <person name="Peng Z."/>
        </authorList>
    </citation>
    <scope>NUCLEOTIDE SEQUENCE</scope>
    <source>
        <strain evidence="10">SWU-2019-XX</strain>
        <tissue evidence="10">Muscle</tissue>
    </source>
</reference>
<evidence type="ECO:0000313" key="10">
    <source>
        <dbReference type="EMBL" id="KAF7706314.1"/>
    </source>
</evidence>
<dbReference type="GO" id="GO:0005200">
    <property type="term" value="F:structural constituent of cytoskeleton"/>
    <property type="evidence" value="ECO:0007669"/>
    <property type="project" value="TreeGrafter"/>
</dbReference>
<dbReference type="InterPro" id="IPR043197">
    <property type="entry name" value="Plakin"/>
</dbReference>
<comment type="similarity">
    <text evidence="2">Belongs to the plakin or cytolinker family.</text>
</comment>
<dbReference type="PROSITE" id="PS00973">
    <property type="entry name" value="USP_2"/>
    <property type="match status" value="1"/>
</dbReference>
<comment type="caution">
    <text evidence="10">The sequence shown here is derived from an EMBL/GenBank/DDBJ whole genome shotgun (WGS) entry which is preliminary data.</text>
</comment>
<dbReference type="AlphaFoldDB" id="A0A8T0BH21"/>
<evidence type="ECO:0000256" key="6">
    <source>
        <dbReference type="ARBA" id="ARBA00023054"/>
    </source>
</evidence>
<keyword evidence="4" id="KW-0677">Repeat</keyword>
<dbReference type="GO" id="GO:0048471">
    <property type="term" value="C:perinuclear region of cytoplasm"/>
    <property type="evidence" value="ECO:0007669"/>
    <property type="project" value="TreeGrafter"/>
</dbReference>
<feature type="region of interest" description="Disordered" evidence="8">
    <location>
        <begin position="490"/>
        <end position="574"/>
    </location>
</feature>
<evidence type="ECO:0000256" key="2">
    <source>
        <dbReference type="ARBA" id="ARBA00009109"/>
    </source>
</evidence>
<evidence type="ECO:0000256" key="3">
    <source>
        <dbReference type="ARBA" id="ARBA00022553"/>
    </source>
</evidence>
<dbReference type="Gene3D" id="3.90.1290.10">
    <property type="entry name" value="Plakin repeat"/>
    <property type="match status" value="2"/>
</dbReference>
<dbReference type="GO" id="GO:0016579">
    <property type="term" value="P:protein deubiquitination"/>
    <property type="evidence" value="ECO:0007669"/>
    <property type="project" value="InterPro"/>
</dbReference>
<evidence type="ECO:0000256" key="7">
    <source>
        <dbReference type="SAM" id="Coils"/>
    </source>
</evidence>
<dbReference type="FunFam" id="3.90.1290.10:FF:000002">
    <property type="entry name" value="Plectin a"/>
    <property type="match status" value="1"/>
</dbReference>
<dbReference type="GO" id="GO:0030057">
    <property type="term" value="C:desmosome"/>
    <property type="evidence" value="ECO:0007669"/>
    <property type="project" value="UniProtKB-SubCell"/>
</dbReference>
<protein>
    <recommendedName>
        <fullName evidence="9">USP domain-containing protein</fullName>
    </recommendedName>
</protein>
<name>A0A8T0BH21_SILME</name>
<dbReference type="SUPFAM" id="SSF54001">
    <property type="entry name" value="Cysteine proteinases"/>
    <property type="match status" value="1"/>
</dbReference>
<evidence type="ECO:0000256" key="4">
    <source>
        <dbReference type="ARBA" id="ARBA00022737"/>
    </source>
</evidence>
<proteinExistence type="inferred from homology"/>
<dbReference type="InterPro" id="IPR001101">
    <property type="entry name" value="Plectin_repeat"/>
</dbReference>
<feature type="domain" description="USP" evidence="9">
    <location>
        <begin position="25"/>
        <end position="255"/>
    </location>
</feature>
<dbReference type="GO" id="GO:0030056">
    <property type="term" value="C:hemidesmosome"/>
    <property type="evidence" value="ECO:0007669"/>
    <property type="project" value="TreeGrafter"/>
</dbReference>
<keyword evidence="6 7" id="KW-0175">Coiled coil</keyword>
<feature type="coiled-coil region" evidence="7">
    <location>
        <begin position="346"/>
        <end position="376"/>
    </location>
</feature>
<dbReference type="GO" id="GO:0030506">
    <property type="term" value="F:ankyrin binding"/>
    <property type="evidence" value="ECO:0007669"/>
    <property type="project" value="TreeGrafter"/>
</dbReference>
<organism evidence="10 11">
    <name type="scientific">Silurus meridionalis</name>
    <name type="common">Southern catfish</name>
    <name type="synonym">Silurus soldatovi meridionalis</name>
    <dbReference type="NCBI Taxonomy" id="175797"/>
    <lineage>
        <taxon>Eukaryota</taxon>
        <taxon>Metazoa</taxon>
        <taxon>Chordata</taxon>
        <taxon>Craniata</taxon>
        <taxon>Vertebrata</taxon>
        <taxon>Euteleostomi</taxon>
        <taxon>Actinopterygii</taxon>
        <taxon>Neopterygii</taxon>
        <taxon>Teleostei</taxon>
        <taxon>Ostariophysi</taxon>
        <taxon>Siluriformes</taxon>
        <taxon>Siluridae</taxon>
        <taxon>Silurus</taxon>
    </lineage>
</organism>
<dbReference type="GO" id="GO:0008307">
    <property type="term" value="F:structural constituent of muscle"/>
    <property type="evidence" value="ECO:0007669"/>
    <property type="project" value="TreeGrafter"/>
</dbReference>
<keyword evidence="3" id="KW-0597">Phosphoprotein</keyword>
<dbReference type="GO" id="GO:0004843">
    <property type="term" value="F:cysteine-type deubiquitinase activity"/>
    <property type="evidence" value="ECO:0007669"/>
    <property type="project" value="InterPro"/>
</dbReference>
<evidence type="ECO:0000256" key="5">
    <source>
        <dbReference type="ARBA" id="ARBA00022949"/>
    </source>
</evidence>
<dbReference type="SUPFAM" id="SSF75399">
    <property type="entry name" value="Plakin repeat"/>
    <property type="match status" value="2"/>
</dbReference>
<evidence type="ECO:0000256" key="1">
    <source>
        <dbReference type="ARBA" id="ARBA00004568"/>
    </source>
</evidence>
<dbReference type="PANTHER" id="PTHR23169">
    <property type="entry name" value="ENVOPLAKIN"/>
    <property type="match status" value="1"/>
</dbReference>
<evidence type="ECO:0000256" key="8">
    <source>
        <dbReference type="SAM" id="MobiDB-lite"/>
    </source>
</evidence>
<keyword evidence="11" id="KW-1185">Reference proteome</keyword>
<dbReference type="InterPro" id="IPR035915">
    <property type="entry name" value="Plakin_repeat_sf"/>
</dbReference>
<dbReference type="GO" id="GO:0042060">
    <property type="term" value="P:wound healing"/>
    <property type="evidence" value="ECO:0007669"/>
    <property type="project" value="TreeGrafter"/>
</dbReference>
<dbReference type="InterPro" id="IPR018200">
    <property type="entry name" value="USP_CS"/>
</dbReference>
<dbReference type="SUPFAM" id="SSF46966">
    <property type="entry name" value="Spectrin repeat"/>
    <property type="match status" value="1"/>
</dbReference>
<dbReference type="GO" id="GO:0005882">
    <property type="term" value="C:intermediate filament"/>
    <property type="evidence" value="ECO:0007669"/>
    <property type="project" value="TreeGrafter"/>
</dbReference>
<gene>
    <name evidence="10" type="ORF">HF521_019568</name>
</gene>
<feature type="compositionally biased region" description="Basic and acidic residues" evidence="8">
    <location>
        <begin position="490"/>
        <end position="499"/>
    </location>
</feature>
<dbReference type="GO" id="GO:0045104">
    <property type="term" value="P:intermediate filament cytoskeleton organization"/>
    <property type="evidence" value="ECO:0007669"/>
    <property type="project" value="InterPro"/>
</dbReference>
<sequence>MEDFSVHYGYQEGMGQTRSTGARYSGLRNQGATCYLNSVLQCLYMTEDFRKEVENFRPDSSNIHMESSQSNDLMLELKNLFKKMKETDGTTKGITHSLRISNVHEQQDAVEYYQKILKAANSQASKIFEGMRTTGYIVKTVGKTETQTWTDIKVFPTILTLYLKRFYFDYNQMRPVKNHCSINISPKLEIKNIGYSLYAVINHYGDESGGHYNVFIKSFEDGEWYLFDDSSVTRVSEKTFLDCSKTAFLLMYRKLDSLHSEEKSTDEPCCSPKLVKVNGDAYLSYVASLKEDLQVVSDQVKLSLEKVDQLAGQMHAYRQCYDWLIQWIAGAKKWQEDIEAQPVSDKKALKKQLAQAKELLVEIKNKEDKVKECKNQAFAYVNLIKYHEYQLEACRAFVESFRFTSVESASNSIMEEIINLEKCYSEVLLLTRQYIHFKMDIHKEDNEKELPEPRNLTDEEIKSQQVQEALLSQNKIEENNTVDSFRKVAQEAEEKHGKPANENFATEQEAVQQIHKAKEDCETFKQQAEEDAGEHKECTDKEANQHPQNTHETEQQNQAPEAEAAKHAKAQEHSEKLRNMPKMDGKNEFHQPHAVAIQGRFNKITTESQNKFSDATSDKKKDAQPLKKCKFDTEEKFLVEGLRKQVTVEQLLQSQVIDQKTYEKLINGSISMEDLSKDLKKYLDGTNCIAGVYIEDTKEQLSIYEAMKKNMIGQDDAIDLLKAQAATGYIIDPIKNLKLTVKDAVEMEVVGNEFKDTLLFAEQAVTGFINPSTGMVFSLFQAMKKGMIDKYQCLPFLEAQIATGGIIDPEASHRLPVKVACEHGLFDDETNYILNDTSNYTKKPTYRQLLEQCIIDPETGLALLLLKKKKHERNTSSDSSVHKFSGTREQEWEREMGPVAGIVVTGKDAPNKLSVIKAIRCSLVDNITGLRLLEAQACTGGIIDPDTGKKFTIKDALDKGLVKDTMVAALTLAQKAFHGFEVSKTKTKMSVGQALNESLLTYETGQRFLEFQYLTGGLIEPGVAGRLSLDDAVKKGTVDTVTAQKLQDVNRYSKNLICPKTKLKISYREAIGNSLIENRSGLRFLEASL</sequence>
<dbReference type="CDD" id="cd02257">
    <property type="entry name" value="Peptidase_C19"/>
    <property type="match status" value="1"/>
</dbReference>
<dbReference type="PROSITE" id="PS00972">
    <property type="entry name" value="USP_1"/>
    <property type="match status" value="1"/>
</dbReference>
<dbReference type="InterPro" id="IPR001394">
    <property type="entry name" value="Peptidase_C19_UCH"/>
</dbReference>
<dbReference type="InterPro" id="IPR028889">
    <property type="entry name" value="USP"/>
</dbReference>
<comment type="subcellular location">
    <subcellularLocation>
        <location evidence="1">Cell junction</location>
        <location evidence="1">Desmosome</location>
    </subcellularLocation>
</comment>
<dbReference type="GO" id="GO:0005925">
    <property type="term" value="C:focal adhesion"/>
    <property type="evidence" value="ECO:0007669"/>
    <property type="project" value="TreeGrafter"/>
</dbReference>